<dbReference type="Pfam" id="PF21943">
    <property type="entry name" value="TetR_C_46"/>
    <property type="match status" value="1"/>
</dbReference>
<evidence type="ECO:0000256" key="2">
    <source>
        <dbReference type="ARBA" id="ARBA00023125"/>
    </source>
</evidence>
<name>A0ABN3QQT2_9ACTN</name>
<reference evidence="7 8" key="1">
    <citation type="journal article" date="2019" name="Int. J. Syst. Evol. Microbiol.">
        <title>The Global Catalogue of Microorganisms (GCM) 10K type strain sequencing project: providing services to taxonomists for standard genome sequencing and annotation.</title>
        <authorList>
            <consortium name="The Broad Institute Genomics Platform"/>
            <consortium name="The Broad Institute Genome Sequencing Center for Infectious Disease"/>
            <person name="Wu L."/>
            <person name="Ma J."/>
        </authorList>
    </citation>
    <scope>NUCLEOTIDE SEQUENCE [LARGE SCALE GENOMIC DNA]</scope>
    <source>
        <strain evidence="7 8">JCM 6833</strain>
    </source>
</reference>
<evidence type="ECO:0000256" key="1">
    <source>
        <dbReference type="ARBA" id="ARBA00023015"/>
    </source>
</evidence>
<feature type="compositionally biased region" description="Basic residues" evidence="5">
    <location>
        <begin position="29"/>
        <end position="42"/>
    </location>
</feature>
<dbReference type="EMBL" id="BAAATD010000016">
    <property type="protein sequence ID" value="GAA2632336.1"/>
    <property type="molecule type" value="Genomic_DNA"/>
</dbReference>
<evidence type="ECO:0000313" key="7">
    <source>
        <dbReference type="EMBL" id="GAA2632336.1"/>
    </source>
</evidence>
<dbReference type="SUPFAM" id="SSF46689">
    <property type="entry name" value="Homeodomain-like"/>
    <property type="match status" value="1"/>
</dbReference>
<dbReference type="PANTHER" id="PTHR30055:SF234">
    <property type="entry name" value="HTH-TYPE TRANSCRIPTIONAL REGULATOR BETI"/>
    <property type="match status" value="1"/>
</dbReference>
<evidence type="ECO:0000256" key="4">
    <source>
        <dbReference type="PROSITE-ProRule" id="PRU00335"/>
    </source>
</evidence>
<proteinExistence type="predicted"/>
<accession>A0ABN3QQT2</accession>
<keyword evidence="8" id="KW-1185">Reference proteome</keyword>
<dbReference type="PRINTS" id="PR00455">
    <property type="entry name" value="HTHTETR"/>
</dbReference>
<dbReference type="Gene3D" id="1.10.357.10">
    <property type="entry name" value="Tetracycline Repressor, domain 2"/>
    <property type="match status" value="1"/>
</dbReference>
<feature type="DNA-binding region" description="H-T-H motif" evidence="4">
    <location>
        <begin position="71"/>
        <end position="90"/>
    </location>
</feature>
<protein>
    <submittedName>
        <fullName evidence="7">TetR/AcrR family transcriptional regulator</fullName>
    </submittedName>
</protein>
<dbReference type="InterPro" id="IPR054129">
    <property type="entry name" value="DesT_TetR_C"/>
</dbReference>
<comment type="caution">
    <text evidence="7">The sequence shown here is derived from an EMBL/GenBank/DDBJ whole genome shotgun (WGS) entry which is preliminary data.</text>
</comment>
<evidence type="ECO:0000313" key="8">
    <source>
        <dbReference type="Proteomes" id="UP001501509"/>
    </source>
</evidence>
<dbReference type="InterPro" id="IPR050109">
    <property type="entry name" value="HTH-type_TetR-like_transc_reg"/>
</dbReference>
<feature type="region of interest" description="Disordered" evidence="5">
    <location>
        <begin position="1"/>
        <end position="49"/>
    </location>
</feature>
<evidence type="ECO:0000256" key="5">
    <source>
        <dbReference type="SAM" id="MobiDB-lite"/>
    </source>
</evidence>
<dbReference type="Proteomes" id="UP001501509">
    <property type="component" value="Unassembled WGS sequence"/>
</dbReference>
<dbReference type="PROSITE" id="PS50977">
    <property type="entry name" value="HTH_TETR_2"/>
    <property type="match status" value="1"/>
</dbReference>
<sequence length="284" mass="31046">MSDQDLDGGKPDVAVGGEIGGTPPGRSARGGRKAGTRKRPPFRRLPSDRRRQEIVTTAIKVFRERPEYEVSIDDLAAAAGSSRSSLYRYFDSKQELYEAVADRVGAEVIDRLNDVDESVPSWNLMLRLHVYFDFIEEYEGIVGGVLAVGSGEAPEPARAAAQRVRDHILRITCDTLGVIEPSAGLEMVIRSWIAGVEWAGVEWLRTRSLPRAELEILLARQLGITLIGVAPSDPSIAERVSWWASVEPPDGPFGILVRSVAGLLDVKMLGNLARLLSYEDAPAT</sequence>
<dbReference type="InterPro" id="IPR009057">
    <property type="entry name" value="Homeodomain-like_sf"/>
</dbReference>
<feature type="domain" description="HTH tetR-type" evidence="6">
    <location>
        <begin position="48"/>
        <end position="108"/>
    </location>
</feature>
<organism evidence="7 8">
    <name type="scientific">Actinomadura fulvescens</name>
    <dbReference type="NCBI Taxonomy" id="46160"/>
    <lineage>
        <taxon>Bacteria</taxon>
        <taxon>Bacillati</taxon>
        <taxon>Actinomycetota</taxon>
        <taxon>Actinomycetes</taxon>
        <taxon>Streptosporangiales</taxon>
        <taxon>Thermomonosporaceae</taxon>
        <taxon>Actinomadura</taxon>
    </lineage>
</organism>
<gene>
    <name evidence="7" type="ORF">GCM10010411_83310</name>
</gene>
<dbReference type="Pfam" id="PF00440">
    <property type="entry name" value="TetR_N"/>
    <property type="match status" value="1"/>
</dbReference>
<keyword evidence="2 4" id="KW-0238">DNA-binding</keyword>
<dbReference type="PANTHER" id="PTHR30055">
    <property type="entry name" value="HTH-TYPE TRANSCRIPTIONAL REGULATOR RUTR"/>
    <property type="match status" value="1"/>
</dbReference>
<keyword evidence="1" id="KW-0805">Transcription regulation</keyword>
<keyword evidence="3" id="KW-0804">Transcription</keyword>
<dbReference type="InterPro" id="IPR001647">
    <property type="entry name" value="HTH_TetR"/>
</dbReference>
<evidence type="ECO:0000259" key="6">
    <source>
        <dbReference type="PROSITE" id="PS50977"/>
    </source>
</evidence>
<evidence type="ECO:0000256" key="3">
    <source>
        <dbReference type="ARBA" id="ARBA00023163"/>
    </source>
</evidence>
<dbReference type="RefSeq" id="WP_344548025.1">
    <property type="nucleotide sequence ID" value="NZ_BAAATD010000016.1"/>
</dbReference>